<keyword evidence="2" id="KW-1185">Reference proteome</keyword>
<comment type="caution">
    <text evidence="1">The sequence shown here is derived from an EMBL/GenBank/DDBJ whole genome shotgun (WGS) entry which is preliminary data.</text>
</comment>
<organism evidence="1 2">
    <name type="scientific">Hibiscus sabdariffa</name>
    <name type="common">roselle</name>
    <dbReference type="NCBI Taxonomy" id="183260"/>
    <lineage>
        <taxon>Eukaryota</taxon>
        <taxon>Viridiplantae</taxon>
        <taxon>Streptophyta</taxon>
        <taxon>Embryophyta</taxon>
        <taxon>Tracheophyta</taxon>
        <taxon>Spermatophyta</taxon>
        <taxon>Magnoliopsida</taxon>
        <taxon>eudicotyledons</taxon>
        <taxon>Gunneridae</taxon>
        <taxon>Pentapetalae</taxon>
        <taxon>rosids</taxon>
        <taxon>malvids</taxon>
        <taxon>Malvales</taxon>
        <taxon>Malvaceae</taxon>
        <taxon>Malvoideae</taxon>
        <taxon>Hibiscus</taxon>
    </lineage>
</organism>
<reference evidence="1 2" key="1">
    <citation type="journal article" date="2024" name="G3 (Bethesda)">
        <title>Genome assembly of Hibiscus sabdariffa L. provides insights into metabolisms of medicinal natural products.</title>
        <authorList>
            <person name="Kim T."/>
        </authorList>
    </citation>
    <scope>NUCLEOTIDE SEQUENCE [LARGE SCALE GENOMIC DNA]</scope>
    <source>
        <strain evidence="1">TK-2024</strain>
        <tissue evidence="1">Old leaves</tissue>
    </source>
</reference>
<evidence type="ECO:0000313" key="2">
    <source>
        <dbReference type="Proteomes" id="UP001396334"/>
    </source>
</evidence>
<dbReference type="EMBL" id="JBBPBN010000522">
    <property type="protein sequence ID" value="KAK8485026.1"/>
    <property type="molecule type" value="Genomic_DNA"/>
</dbReference>
<sequence length="153" mass="16156">MVCDEGGNAHDGSDSRIPMVGEAMSKTSFRDTLTGRHGNNSSSPVITYLYVEVLDDDVQISYVDGTPMIQFLDRVHGLVDAKLANTVIVQLLGRTIGSGSGAQALDEGGLAGKGVVASKVKVVHSVVTLNPSNHTTIRVLERRSKLAVKVVVA</sequence>
<protein>
    <submittedName>
        <fullName evidence="1">Uncharacterized protein</fullName>
    </submittedName>
</protein>
<dbReference type="Proteomes" id="UP001396334">
    <property type="component" value="Unassembled WGS sequence"/>
</dbReference>
<accession>A0ABR1ZW83</accession>
<gene>
    <name evidence="1" type="ORF">V6N11_071097</name>
</gene>
<proteinExistence type="predicted"/>
<evidence type="ECO:0000313" key="1">
    <source>
        <dbReference type="EMBL" id="KAK8485026.1"/>
    </source>
</evidence>
<name>A0ABR1ZW83_9ROSI</name>